<dbReference type="AlphaFoldDB" id="A0A8H7QFF4"/>
<evidence type="ECO:0000313" key="2">
    <source>
        <dbReference type="Proteomes" id="UP000603453"/>
    </source>
</evidence>
<dbReference type="Proteomes" id="UP000603453">
    <property type="component" value="Unassembled WGS sequence"/>
</dbReference>
<comment type="caution">
    <text evidence="1">The sequence shown here is derived from an EMBL/GenBank/DDBJ whole genome shotgun (WGS) entry which is preliminary data.</text>
</comment>
<dbReference type="EMBL" id="JAEPRD010000413">
    <property type="protein sequence ID" value="KAG2191442.1"/>
    <property type="molecule type" value="Genomic_DNA"/>
</dbReference>
<organism evidence="1 2">
    <name type="scientific">Mucor saturninus</name>
    <dbReference type="NCBI Taxonomy" id="64648"/>
    <lineage>
        <taxon>Eukaryota</taxon>
        <taxon>Fungi</taxon>
        <taxon>Fungi incertae sedis</taxon>
        <taxon>Mucoromycota</taxon>
        <taxon>Mucoromycotina</taxon>
        <taxon>Mucoromycetes</taxon>
        <taxon>Mucorales</taxon>
        <taxon>Mucorineae</taxon>
        <taxon>Mucoraceae</taxon>
        <taxon>Mucor</taxon>
    </lineage>
</organism>
<sequence>MRTNTDTITTNTITTDTITTNTDTSISNTETNRSDNAVWVKITKTGNQRFGTLSLDLRFSQKPQAINDFRSRFLIDR</sequence>
<accession>A0A8H7QFF4</accession>
<evidence type="ECO:0000313" key="1">
    <source>
        <dbReference type="EMBL" id="KAG2191442.1"/>
    </source>
</evidence>
<protein>
    <submittedName>
        <fullName evidence="1">Uncharacterized protein</fullName>
    </submittedName>
</protein>
<reference evidence="1" key="1">
    <citation type="submission" date="2020-12" db="EMBL/GenBank/DDBJ databases">
        <title>Metabolic potential, ecology and presence of endohyphal bacteria is reflected in genomic diversity of Mucoromycotina.</title>
        <authorList>
            <person name="Muszewska A."/>
            <person name="Okrasinska A."/>
            <person name="Steczkiewicz K."/>
            <person name="Drgas O."/>
            <person name="Orlowska M."/>
            <person name="Perlinska-Lenart U."/>
            <person name="Aleksandrzak-Piekarczyk T."/>
            <person name="Szatraj K."/>
            <person name="Zielenkiewicz U."/>
            <person name="Pilsyk S."/>
            <person name="Malc E."/>
            <person name="Mieczkowski P."/>
            <person name="Kruszewska J.S."/>
            <person name="Biernat P."/>
            <person name="Pawlowska J."/>
        </authorList>
    </citation>
    <scope>NUCLEOTIDE SEQUENCE</scope>
    <source>
        <strain evidence="1">WA0000017839</strain>
    </source>
</reference>
<gene>
    <name evidence="1" type="ORF">INT47_007385</name>
</gene>
<name>A0A8H7QFF4_9FUNG</name>
<keyword evidence="2" id="KW-1185">Reference proteome</keyword>
<proteinExistence type="predicted"/>